<keyword evidence="2" id="KW-1185">Reference proteome</keyword>
<accession>A0AAW2G5S2</accession>
<protein>
    <submittedName>
        <fullName evidence="1">Uncharacterized protein</fullName>
    </submittedName>
</protein>
<reference evidence="1 2" key="1">
    <citation type="submission" date="2023-03" db="EMBL/GenBank/DDBJ databases">
        <title>High recombination rates correlate with genetic variation in Cardiocondyla obscurior ants.</title>
        <authorList>
            <person name="Errbii M."/>
        </authorList>
    </citation>
    <scope>NUCLEOTIDE SEQUENCE [LARGE SCALE GENOMIC DNA]</scope>
    <source>
        <strain evidence="1">Alpha-2009</strain>
        <tissue evidence="1">Whole body</tissue>
    </source>
</reference>
<comment type="caution">
    <text evidence="1">The sequence shown here is derived from an EMBL/GenBank/DDBJ whole genome shotgun (WGS) entry which is preliminary data.</text>
</comment>
<evidence type="ECO:0000313" key="2">
    <source>
        <dbReference type="Proteomes" id="UP001430953"/>
    </source>
</evidence>
<dbReference type="EMBL" id="JADYXP020000006">
    <property type="protein sequence ID" value="KAL0122930.1"/>
    <property type="molecule type" value="Genomic_DNA"/>
</dbReference>
<proteinExistence type="predicted"/>
<dbReference type="Proteomes" id="UP001430953">
    <property type="component" value="Unassembled WGS sequence"/>
</dbReference>
<evidence type="ECO:0000313" key="1">
    <source>
        <dbReference type="EMBL" id="KAL0122930.1"/>
    </source>
</evidence>
<gene>
    <name evidence="1" type="ORF">PUN28_007533</name>
</gene>
<dbReference type="AlphaFoldDB" id="A0AAW2G5S2"/>
<name>A0AAW2G5S2_9HYME</name>
<sequence length="89" mass="9900">MNDFFILSSDAFGFSIPIALSVDVEPISFSSGFELDNDSFEIFLLKKSSIKLRLSFVADKFFGLDDKSSLSASKPKSIKTLLNILIRKT</sequence>
<organism evidence="1 2">
    <name type="scientific">Cardiocondyla obscurior</name>
    <dbReference type="NCBI Taxonomy" id="286306"/>
    <lineage>
        <taxon>Eukaryota</taxon>
        <taxon>Metazoa</taxon>
        <taxon>Ecdysozoa</taxon>
        <taxon>Arthropoda</taxon>
        <taxon>Hexapoda</taxon>
        <taxon>Insecta</taxon>
        <taxon>Pterygota</taxon>
        <taxon>Neoptera</taxon>
        <taxon>Endopterygota</taxon>
        <taxon>Hymenoptera</taxon>
        <taxon>Apocrita</taxon>
        <taxon>Aculeata</taxon>
        <taxon>Formicoidea</taxon>
        <taxon>Formicidae</taxon>
        <taxon>Myrmicinae</taxon>
        <taxon>Cardiocondyla</taxon>
    </lineage>
</organism>